<dbReference type="InterPro" id="IPR036465">
    <property type="entry name" value="vWFA_dom_sf"/>
</dbReference>
<dbReference type="PRINTS" id="PR01185">
    <property type="entry name" value="INTEGRINA"/>
</dbReference>
<dbReference type="GO" id="GO:0007160">
    <property type="term" value="P:cell-matrix adhesion"/>
    <property type="evidence" value="ECO:0007669"/>
    <property type="project" value="TreeGrafter"/>
</dbReference>
<dbReference type="InterPro" id="IPR013519">
    <property type="entry name" value="Int_alpha_beta-p"/>
</dbReference>
<dbReference type="InterPro" id="IPR048285">
    <property type="entry name" value="Integrin_alpha_Ig-like_2"/>
</dbReference>
<keyword evidence="6" id="KW-0677">Repeat</keyword>
<dbReference type="FunFam" id="3.40.50.410:FF:000012">
    <property type="entry name" value="Integrin, alpha 10"/>
    <property type="match status" value="1"/>
</dbReference>
<dbReference type="GO" id="GO:0008305">
    <property type="term" value="C:integrin complex"/>
    <property type="evidence" value="ECO:0007669"/>
    <property type="project" value="InterPro"/>
</dbReference>
<dbReference type="InterPro" id="IPR013649">
    <property type="entry name" value="Integrin_alpha_Ig-like_1"/>
</dbReference>
<evidence type="ECO:0000256" key="6">
    <source>
        <dbReference type="ARBA" id="ARBA00022737"/>
    </source>
</evidence>
<feature type="repeat" description="FG-GAP" evidence="15">
    <location>
        <begin position="463"/>
        <end position="527"/>
    </location>
</feature>
<evidence type="ECO:0000256" key="3">
    <source>
        <dbReference type="ARBA" id="ARBA00022692"/>
    </source>
</evidence>
<evidence type="ECO:0000256" key="10">
    <source>
        <dbReference type="ARBA" id="ARBA00023037"/>
    </source>
</evidence>
<dbReference type="SMART" id="SM00191">
    <property type="entry name" value="Int_alpha"/>
    <property type="match status" value="5"/>
</dbReference>
<dbReference type="InterPro" id="IPR013517">
    <property type="entry name" value="FG-GAP"/>
</dbReference>
<dbReference type="InterPro" id="IPR002035">
    <property type="entry name" value="VWF_A"/>
</dbReference>
<evidence type="ECO:0000256" key="14">
    <source>
        <dbReference type="ARBA" id="ARBA00023180"/>
    </source>
</evidence>
<evidence type="ECO:0000256" key="2">
    <source>
        <dbReference type="ARBA" id="ARBA00008054"/>
    </source>
</evidence>
<dbReference type="InterPro" id="IPR018184">
    <property type="entry name" value="Integrin_alpha_C_CS"/>
</dbReference>
<keyword evidence="13 16" id="KW-0675">Receptor</keyword>
<keyword evidence="9 16" id="KW-1133">Transmembrane helix</keyword>
<dbReference type="SUPFAM" id="SSF69179">
    <property type="entry name" value="Integrin domains"/>
    <property type="match status" value="3"/>
</dbReference>
<dbReference type="Gene3D" id="2.60.40.1510">
    <property type="entry name" value="ntegrin, alpha v. Chain A, domain 3"/>
    <property type="match status" value="1"/>
</dbReference>
<dbReference type="Pfam" id="PF08441">
    <property type="entry name" value="Integrin_A_Ig_1"/>
    <property type="match status" value="1"/>
</dbReference>
<dbReference type="Pfam" id="PF01839">
    <property type="entry name" value="FG-GAP"/>
    <property type="match status" value="2"/>
</dbReference>
<dbReference type="PRINTS" id="PR00453">
    <property type="entry name" value="VWFADOMAIN"/>
</dbReference>
<evidence type="ECO:0000313" key="19">
    <source>
        <dbReference type="Proteomes" id="UP000694700"/>
    </source>
</evidence>
<evidence type="ECO:0000256" key="16">
    <source>
        <dbReference type="RuleBase" id="RU003762"/>
    </source>
</evidence>
<dbReference type="Gene3D" id="2.130.10.130">
    <property type="entry name" value="Integrin alpha, N-terminal"/>
    <property type="match status" value="1"/>
</dbReference>
<dbReference type="PROSITE" id="PS51470">
    <property type="entry name" value="FG_GAP"/>
    <property type="match status" value="4"/>
</dbReference>
<evidence type="ECO:0000256" key="8">
    <source>
        <dbReference type="ARBA" id="ARBA00022889"/>
    </source>
</evidence>
<keyword evidence="10 16" id="KW-0401">Integrin</keyword>
<keyword evidence="5 16" id="KW-0732">Signal</keyword>
<dbReference type="PANTHER" id="PTHR23220:SF23">
    <property type="entry name" value="INTEGRIN ALPHA-2"/>
    <property type="match status" value="1"/>
</dbReference>
<comment type="subcellular location">
    <subcellularLocation>
        <location evidence="1 16">Membrane</location>
        <topology evidence="1 16">Single-pass type I membrane protein</topology>
    </subcellularLocation>
</comment>
<feature type="repeat" description="FG-GAP" evidence="15">
    <location>
        <begin position="528"/>
        <end position="586"/>
    </location>
</feature>
<dbReference type="GO" id="GO:0033627">
    <property type="term" value="P:cell adhesion mediated by integrin"/>
    <property type="evidence" value="ECO:0007669"/>
    <property type="project" value="TreeGrafter"/>
</dbReference>
<evidence type="ECO:0000256" key="12">
    <source>
        <dbReference type="ARBA" id="ARBA00023157"/>
    </source>
</evidence>
<keyword evidence="8 16" id="KW-0130">Cell adhesion</keyword>
<dbReference type="Pfam" id="PF20806">
    <property type="entry name" value="Integrin_A_Ig_3"/>
    <property type="match status" value="1"/>
</dbReference>
<dbReference type="GO" id="GO:0009897">
    <property type="term" value="C:external side of plasma membrane"/>
    <property type="evidence" value="ECO:0007669"/>
    <property type="project" value="TreeGrafter"/>
</dbReference>
<sequence>MDKIEKVVILLILLHSFCIAHTQGFNVGTAEAKIFTGLAVEEFGYTVRQLSNNQGKWLLVGSPWSGYPQNRTGSLYKCDINASICQNLNPADSVSIDGVQNINVNMSLGLTLTPIAKPNTLMTCGPLWGQHCGSQYFYPGVCADVSPQFTLQAAFSPAVQTCGGPMDVAIVLDGSNSIYPWPDVRNFLMKLLENLDIGPDKTRVSIMQYSKDLSFLYNFTSDQNKEKVLSAASDIEQKTGIVTNTFAALDNVRQKAFLPENGGRPGATKVLVVVTDGESADGHKGQEVIERCNRDGIIRFGIAILKQSANIQLFIKEIELIASTPKENYMFNVSSEKALINIAETLGERIFNIEGTSQGQEFQLEMSQVGFSAHQTNKKDVIMLGAVGAYGWSGTVVHQTAGKPHIFLKNAFEKILDDRNHSSLLGYSVTSVIDGSSEFYVAGAPRAAHRGQVIVYSINSQNQPVIIDSQRGDQIGSYFGSVLCPVDVNTDGVTDLLLVGAPMYMSEEKSETGRVHLFTITKGILSNEGRLEGPSASENARFGTAITVVPDLNLDGFSDVVVGAPLEGNGQGAIYIYYGDRKTIRKQSSQKILGSKLDPLLRFFGRSLDSSGDMNGDSIPDVSVGAAGKAVQLWSRGVAVVTAAVSFSPEKISILSKPCIFGGRMVSCVTAKVCFRSTFRPTVVGKVDIKYNLTLDADLQSSRATSRAQFDNSERLIQKPVSVSDKETCVDHNVYVQETPDFGSAVALRVNISPQNPDTGPAMDAFQPKAWEFFIPFLKDCGSDDKCSCDLKLTVKPVNVSSSSALLVRPDRRRMSFIVTVKNMKENAYNTRVSANFTSNLFYASFTPPGDNTEVKCSSKTGSLDCQVGYPTLTLDQTVTFEINFDFNLNQLEKQAVVNFEVQSDSEEEVTSDNKVSLSIPVQYDAEIILTRDINLDFCGIGPEDQVKHTVSGFDDIGPEFNILLRVSTGTFPVNQALLTVLLPNSTKAANPLLYVTSVKTAPAVNVQCDSSHLTDPLKIREKTHTASFTKESFRGTTELNCNAAKCETMTCVLKDLKMKTNYFVNITTRLWNGTFAFADFQTVLVAGSSEIQTSQPDLIVVTHKQQQIKITVSKVGAIGEIPISIIIGSVIGGLLLLAVAMAILWKVGFFKRQLLPQGTQQDPAEQEGLCENPA</sequence>
<accession>A0A8C2AUH5</accession>
<dbReference type="Ensembl" id="ENSCCRT00015114181.1">
    <property type="protein sequence ID" value="ENSCCRP00015110685.1"/>
    <property type="gene ID" value="ENSCCRG00015043865.1"/>
</dbReference>
<dbReference type="Gene3D" id="3.40.50.410">
    <property type="entry name" value="von Willebrand factor, type A domain"/>
    <property type="match status" value="1"/>
</dbReference>
<evidence type="ECO:0000256" key="11">
    <source>
        <dbReference type="ARBA" id="ARBA00023136"/>
    </source>
</evidence>
<proteinExistence type="inferred from homology"/>
<dbReference type="GO" id="GO:0007229">
    <property type="term" value="P:integrin-mediated signaling pathway"/>
    <property type="evidence" value="ECO:0007669"/>
    <property type="project" value="UniProtKB-KW"/>
</dbReference>
<evidence type="ECO:0000256" key="7">
    <source>
        <dbReference type="ARBA" id="ARBA00022837"/>
    </source>
</evidence>
<dbReference type="PANTHER" id="PTHR23220">
    <property type="entry name" value="INTEGRIN ALPHA"/>
    <property type="match status" value="1"/>
</dbReference>
<keyword evidence="4" id="KW-0479">Metal-binding</keyword>
<dbReference type="InterPro" id="IPR028994">
    <property type="entry name" value="Integrin_alpha_N"/>
</dbReference>
<keyword evidence="7" id="KW-0106">Calcium</keyword>
<reference evidence="18" key="1">
    <citation type="submission" date="2025-08" db="UniProtKB">
        <authorList>
            <consortium name="Ensembl"/>
        </authorList>
    </citation>
    <scope>IDENTIFICATION</scope>
</reference>
<name>A0A8C2AUH5_CYPCA</name>
<dbReference type="GO" id="GO:0046872">
    <property type="term" value="F:metal ion binding"/>
    <property type="evidence" value="ECO:0007669"/>
    <property type="project" value="UniProtKB-KW"/>
</dbReference>
<keyword evidence="11 16" id="KW-0472">Membrane</keyword>
<keyword evidence="12" id="KW-1015">Disulfide bond</keyword>
<dbReference type="SMART" id="SM00327">
    <property type="entry name" value="VWA"/>
    <property type="match status" value="1"/>
</dbReference>
<dbReference type="AlphaFoldDB" id="A0A8C2AUH5"/>
<organism evidence="18 19">
    <name type="scientific">Cyprinus carpio</name>
    <name type="common">Common carp</name>
    <dbReference type="NCBI Taxonomy" id="7962"/>
    <lineage>
        <taxon>Eukaryota</taxon>
        <taxon>Metazoa</taxon>
        <taxon>Chordata</taxon>
        <taxon>Craniata</taxon>
        <taxon>Vertebrata</taxon>
        <taxon>Euteleostomi</taxon>
        <taxon>Actinopterygii</taxon>
        <taxon>Neopterygii</taxon>
        <taxon>Teleostei</taxon>
        <taxon>Ostariophysi</taxon>
        <taxon>Cypriniformes</taxon>
        <taxon>Cyprinidae</taxon>
        <taxon>Cyprininae</taxon>
        <taxon>Cyprinus</taxon>
    </lineage>
</organism>
<evidence type="ECO:0000256" key="13">
    <source>
        <dbReference type="ARBA" id="ARBA00023170"/>
    </source>
</evidence>
<evidence type="ECO:0000259" key="17">
    <source>
        <dbReference type="PROSITE" id="PS50234"/>
    </source>
</evidence>
<evidence type="ECO:0000256" key="9">
    <source>
        <dbReference type="ARBA" id="ARBA00022989"/>
    </source>
</evidence>
<evidence type="ECO:0000256" key="5">
    <source>
        <dbReference type="ARBA" id="ARBA00022729"/>
    </source>
</evidence>
<feature type="domain" description="VWFA" evidence="17">
    <location>
        <begin position="167"/>
        <end position="346"/>
    </location>
</feature>
<evidence type="ECO:0000256" key="15">
    <source>
        <dbReference type="PROSITE-ProRule" id="PRU00803"/>
    </source>
</evidence>
<dbReference type="GO" id="GO:0005178">
    <property type="term" value="F:integrin binding"/>
    <property type="evidence" value="ECO:0007669"/>
    <property type="project" value="TreeGrafter"/>
</dbReference>
<dbReference type="Pfam" id="PF00092">
    <property type="entry name" value="VWA"/>
    <property type="match status" value="1"/>
</dbReference>
<dbReference type="SUPFAM" id="SSF53300">
    <property type="entry name" value="vWA-like"/>
    <property type="match status" value="1"/>
</dbReference>
<dbReference type="GO" id="GO:0098609">
    <property type="term" value="P:cell-cell adhesion"/>
    <property type="evidence" value="ECO:0007669"/>
    <property type="project" value="TreeGrafter"/>
</dbReference>
<evidence type="ECO:0000256" key="1">
    <source>
        <dbReference type="ARBA" id="ARBA00004479"/>
    </source>
</evidence>
<protein>
    <submittedName>
        <fullName evidence="18">Integrin subunit alpha 2</fullName>
    </submittedName>
</protein>
<feature type="repeat" description="FG-GAP" evidence="15">
    <location>
        <begin position="590"/>
        <end position="650"/>
    </location>
</feature>
<evidence type="ECO:0000313" key="18">
    <source>
        <dbReference type="Ensembl" id="ENSCCRP00015110685.1"/>
    </source>
</evidence>
<feature type="chain" id="PRO_5034611117" evidence="16">
    <location>
        <begin position="25"/>
        <end position="1175"/>
    </location>
</feature>
<dbReference type="Pfam" id="PF20805">
    <property type="entry name" value="Integrin_A_Ig_2"/>
    <property type="match status" value="1"/>
</dbReference>
<dbReference type="InterPro" id="IPR032695">
    <property type="entry name" value="Integrin_dom_sf"/>
</dbReference>
<evidence type="ECO:0000256" key="4">
    <source>
        <dbReference type="ARBA" id="ARBA00022723"/>
    </source>
</evidence>
<dbReference type="PROSITE" id="PS50234">
    <property type="entry name" value="VWFA"/>
    <property type="match status" value="1"/>
</dbReference>
<dbReference type="Proteomes" id="UP000694700">
    <property type="component" value="Unplaced"/>
</dbReference>
<dbReference type="Gene3D" id="2.60.40.1460">
    <property type="entry name" value="Integrin domains. Chain A, domain 2"/>
    <property type="match status" value="1"/>
</dbReference>
<dbReference type="InterPro" id="IPR048286">
    <property type="entry name" value="Integrin_alpha_Ig-like_3"/>
</dbReference>
<feature type="signal peptide" evidence="16">
    <location>
        <begin position="1"/>
        <end position="24"/>
    </location>
</feature>
<comment type="similarity">
    <text evidence="2 16">Belongs to the integrin alpha chain family.</text>
</comment>
<dbReference type="Gene3D" id="1.20.5.930">
    <property type="entry name" value="Bicelle-embedded integrin alpha(iib) transmembrane segment"/>
    <property type="match status" value="1"/>
</dbReference>
<dbReference type="PROSITE" id="PS00242">
    <property type="entry name" value="INTEGRIN_ALPHA"/>
    <property type="match status" value="1"/>
</dbReference>
<dbReference type="SUPFAM" id="SSF69318">
    <property type="entry name" value="Integrin alpha N-terminal domain"/>
    <property type="match status" value="1"/>
</dbReference>
<keyword evidence="14" id="KW-0325">Glycoprotein</keyword>
<keyword evidence="3 16" id="KW-0812">Transmembrane</keyword>
<dbReference type="Gene3D" id="2.60.40.1530">
    <property type="entry name" value="ntegrin, alpha v. Chain A, domain 4"/>
    <property type="match status" value="1"/>
</dbReference>
<feature type="repeat" description="FG-GAP" evidence="15">
    <location>
        <begin position="29"/>
        <end position="87"/>
    </location>
</feature>
<dbReference type="InterPro" id="IPR000413">
    <property type="entry name" value="Integrin_alpha"/>
</dbReference>
<feature type="transmembrane region" description="Helical" evidence="16">
    <location>
        <begin position="1122"/>
        <end position="1146"/>
    </location>
</feature>